<sequence length="252" mass="25423">MRKRLILGVVAGLLLVTTVITDRVTASAAAGRLTERLRCAAGLSSDPSVSFGGFPFLSQLALGTFDSIRVAADDVPAGRYRVGVEATATGVRLPDGGAVRADSLKATITIGYDLLRAAGATDGSTPTAVAGLLDEVTADDSGHLLFSATRTLFGRKIPVTVIATPEISGGELTVRPVEVEVPSAGLRLPATRFGALKQLPSAGLPELPGGLSWTGVTATPDGLRLSVEGTGLTTDTLAAGSSARCGSPGGTA</sequence>
<proteinExistence type="predicted"/>
<dbReference type="EMBL" id="JBHTMK010000002">
    <property type="protein sequence ID" value="MFD1363903.1"/>
    <property type="molecule type" value="Genomic_DNA"/>
</dbReference>
<comment type="caution">
    <text evidence="1">The sequence shown here is derived from an EMBL/GenBank/DDBJ whole genome shotgun (WGS) entry which is preliminary data.</text>
</comment>
<dbReference type="RefSeq" id="WP_317786690.1">
    <property type="nucleotide sequence ID" value="NZ_AP028461.1"/>
</dbReference>
<name>A0ABW4A091_9ACTN</name>
<evidence type="ECO:0000313" key="1">
    <source>
        <dbReference type="EMBL" id="MFD1363903.1"/>
    </source>
</evidence>
<protein>
    <submittedName>
        <fullName evidence="1">DUF2993 domain-containing protein</fullName>
    </submittedName>
</protein>
<gene>
    <name evidence="1" type="ORF">ACFQ5G_00955</name>
</gene>
<dbReference type="Pfam" id="PF11209">
    <property type="entry name" value="LmeA"/>
    <property type="match status" value="1"/>
</dbReference>
<accession>A0ABW4A091</accession>
<keyword evidence="2" id="KW-1185">Reference proteome</keyword>
<dbReference type="Proteomes" id="UP001597183">
    <property type="component" value="Unassembled WGS sequence"/>
</dbReference>
<evidence type="ECO:0000313" key="2">
    <source>
        <dbReference type="Proteomes" id="UP001597183"/>
    </source>
</evidence>
<dbReference type="InterPro" id="IPR021373">
    <property type="entry name" value="DUF2993"/>
</dbReference>
<organism evidence="1 2">
    <name type="scientific">Actinoplanes sichuanensis</name>
    <dbReference type="NCBI Taxonomy" id="512349"/>
    <lineage>
        <taxon>Bacteria</taxon>
        <taxon>Bacillati</taxon>
        <taxon>Actinomycetota</taxon>
        <taxon>Actinomycetes</taxon>
        <taxon>Micromonosporales</taxon>
        <taxon>Micromonosporaceae</taxon>
        <taxon>Actinoplanes</taxon>
    </lineage>
</organism>
<reference evidence="2" key="1">
    <citation type="journal article" date="2019" name="Int. J. Syst. Evol. Microbiol.">
        <title>The Global Catalogue of Microorganisms (GCM) 10K type strain sequencing project: providing services to taxonomists for standard genome sequencing and annotation.</title>
        <authorList>
            <consortium name="The Broad Institute Genomics Platform"/>
            <consortium name="The Broad Institute Genome Sequencing Center for Infectious Disease"/>
            <person name="Wu L."/>
            <person name="Ma J."/>
        </authorList>
    </citation>
    <scope>NUCLEOTIDE SEQUENCE [LARGE SCALE GENOMIC DNA]</scope>
    <source>
        <strain evidence="2">CCM 7526</strain>
    </source>
</reference>